<gene>
    <name evidence="1" type="ORF">ONT16_06615</name>
</gene>
<dbReference type="Proteomes" id="UP001209344">
    <property type="component" value="Unassembled WGS sequence"/>
</dbReference>
<sequence>METIISILLALLSAFLGGYFGAWFQHSFQNRKVNKVRKIAIKALDVFCRYAKQGQTFDKAASEFNNSLDVVEKRAVLVALCKLGIPVVKPINDLFQIEEVKFEHKLIDKDTLDLMKGQVNKGNCDDLFFSDVDAYFSSNTRLLAVRAVAKKYVDLVFSTCECDKEKQVVNYSVNMSLLFTPGELNIINVFRKRSCWQDYFDENGKAIPEKMEELKTEIDLGLWDTYLFWDWEAYQNLQNQNYLAGVIANAMNANIQNSIKLDNQKQP</sequence>
<comment type="caution">
    <text evidence="1">The sequence shown here is derived from an EMBL/GenBank/DDBJ whole genome shotgun (WGS) entry which is preliminary data.</text>
</comment>
<evidence type="ECO:0000313" key="2">
    <source>
        <dbReference type="Proteomes" id="UP001209344"/>
    </source>
</evidence>
<reference evidence="1" key="1">
    <citation type="submission" date="2022-11" db="EMBL/GenBank/DDBJ databases">
        <title>Genomic repertoires linked with pathogenic potency of arthritogenic Prevotella copri isolated from the gut of rheumatoid arthritis patients.</title>
        <authorList>
            <person name="Nii T."/>
            <person name="Maeda Y."/>
            <person name="Motooka D."/>
            <person name="Naito M."/>
            <person name="Matsumoto Y."/>
            <person name="Ogawa T."/>
            <person name="Oguro-Igashira E."/>
            <person name="Kishikawa T."/>
            <person name="Yamashita M."/>
            <person name="Koizumi S."/>
            <person name="Kurakawa T."/>
            <person name="Okumura R."/>
            <person name="Kayama H."/>
            <person name="Murakami M."/>
            <person name="Sakaguchi T."/>
            <person name="Das B."/>
            <person name="Nakamura S."/>
            <person name="Okada Y."/>
            <person name="Kumanogoh A."/>
            <person name="Takeda K."/>
        </authorList>
    </citation>
    <scope>NUCLEOTIDE SEQUENCE</scope>
    <source>
        <strain evidence="1">F3-75</strain>
    </source>
</reference>
<name>A0AAP3F7J4_9BACT</name>
<proteinExistence type="predicted"/>
<dbReference type="AlphaFoldDB" id="A0AAP3F7J4"/>
<accession>A0AAP3F7J4</accession>
<dbReference type="EMBL" id="JAPDVK010000002">
    <property type="protein sequence ID" value="MCW4127928.1"/>
    <property type="molecule type" value="Genomic_DNA"/>
</dbReference>
<evidence type="ECO:0000313" key="1">
    <source>
        <dbReference type="EMBL" id="MCW4127928.1"/>
    </source>
</evidence>
<protein>
    <submittedName>
        <fullName evidence="1">Uncharacterized protein</fullName>
    </submittedName>
</protein>
<organism evidence="1 2">
    <name type="scientific">Segatella copri</name>
    <dbReference type="NCBI Taxonomy" id="165179"/>
    <lineage>
        <taxon>Bacteria</taxon>
        <taxon>Pseudomonadati</taxon>
        <taxon>Bacteroidota</taxon>
        <taxon>Bacteroidia</taxon>
        <taxon>Bacteroidales</taxon>
        <taxon>Prevotellaceae</taxon>
        <taxon>Segatella</taxon>
    </lineage>
</organism>
<dbReference type="RefSeq" id="WP_264965831.1">
    <property type="nucleotide sequence ID" value="NZ_JAPDVK010000002.1"/>
</dbReference>